<comment type="pathway">
    <text evidence="5">Amino-sugar metabolism; 1,6-anhydro-N-acetylmuramate degradation.</text>
</comment>
<dbReference type="InterPro" id="IPR001347">
    <property type="entry name" value="SIS_dom"/>
</dbReference>
<comment type="miscellaneous">
    <text evidence="12">A lyase-type mechanism (elimination/hydration) is suggested for the cleavage of the lactyl ether bond of MurNAc 6-phosphate, with the formation of an alpha,beta-unsaturated aldehyde intermediate with (E)-stereochemistry, followed by the syn addition of water to give product.</text>
</comment>
<organism evidence="14 15">
    <name type="scientific">Natribacillus halophilus</name>
    <dbReference type="NCBI Taxonomy" id="549003"/>
    <lineage>
        <taxon>Bacteria</taxon>
        <taxon>Bacillati</taxon>
        <taxon>Bacillota</taxon>
        <taxon>Bacilli</taxon>
        <taxon>Bacillales</taxon>
        <taxon>Bacillaceae</taxon>
        <taxon>Natribacillus</taxon>
    </lineage>
</organism>
<feature type="domain" description="SIS" evidence="13">
    <location>
        <begin position="54"/>
        <end position="217"/>
    </location>
</feature>
<evidence type="ECO:0000313" key="15">
    <source>
        <dbReference type="Proteomes" id="UP000198853"/>
    </source>
</evidence>
<dbReference type="CDD" id="cd05007">
    <property type="entry name" value="SIS_Etherase"/>
    <property type="match status" value="1"/>
</dbReference>
<dbReference type="Gene3D" id="3.40.50.10490">
    <property type="entry name" value="Glucose-6-phosphate isomerase like protein, domain 1"/>
    <property type="match status" value="1"/>
</dbReference>
<evidence type="ECO:0000256" key="4">
    <source>
        <dbReference type="ARBA" id="ARBA00051747"/>
    </source>
</evidence>
<keyword evidence="2 12" id="KW-0456">Lyase</keyword>
<dbReference type="Proteomes" id="UP000198853">
    <property type="component" value="Unassembled WGS sequence"/>
</dbReference>
<evidence type="ECO:0000256" key="11">
    <source>
        <dbReference type="ARBA" id="ARBA00084049"/>
    </source>
</evidence>
<dbReference type="InterPro" id="IPR046348">
    <property type="entry name" value="SIS_dom_sf"/>
</dbReference>
<comment type="function">
    <text evidence="12">Specifically catalyzes the cleavage of the D-lactyl ether substituent of MurNAc 6-phosphate, producing GlcNAc 6-phosphate and D-lactate.</text>
</comment>
<dbReference type="PROSITE" id="PS51464">
    <property type="entry name" value="SIS"/>
    <property type="match status" value="1"/>
</dbReference>
<dbReference type="HAMAP" id="MF_00068">
    <property type="entry name" value="MurQ"/>
    <property type="match status" value="1"/>
</dbReference>
<dbReference type="NCBIfam" id="NF009222">
    <property type="entry name" value="PRK12570.1"/>
    <property type="match status" value="1"/>
</dbReference>
<keyword evidence="3 12" id="KW-0119">Carbohydrate metabolism</keyword>
<dbReference type="Pfam" id="PF22645">
    <property type="entry name" value="GKRP_SIS_N"/>
    <property type="match status" value="1"/>
</dbReference>
<dbReference type="InterPro" id="IPR005488">
    <property type="entry name" value="Etherase_MurQ"/>
</dbReference>
<evidence type="ECO:0000256" key="7">
    <source>
        <dbReference type="ARBA" id="ARBA00061234"/>
    </source>
</evidence>
<evidence type="ECO:0000256" key="6">
    <source>
        <dbReference type="ARBA" id="ARBA00060672"/>
    </source>
</evidence>
<comment type="subunit">
    <text evidence="1 12">Homodimer.</text>
</comment>
<evidence type="ECO:0000256" key="1">
    <source>
        <dbReference type="ARBA" id="ARBA00011738"/>
    </source>
</evidence>
<protein>
    <recommendedName>
        <fullName evidence="9 12">N-acetylmuramic acid 6-phosphate etherase</fullName>
        <shortName evidence="12">MurNAc-6-P etherase</shortName>
        <ecNumber evidence="8 12">4.2.1.126</ecNumber>
    </recommendedName>
    <alternativeName>
        <fullName evidence="11 12">N-acetylmuramic acid 6-phosphate hydrolase</fullName>
    </alternativeName>
    <alternativeName>
        <fullName evidence="10 12">N-acetylmuramic acid 6-phosphate lyase</fullName>
    </alternativeName>
</protein>
<gene>
    <name evidence="12" type="primary">murQ</name>
    <name evidence="14" type="ORF">SAMN04488123_102389</name>
</gene>
<dbReference type="GO" id="GO:0009254">
    <property type="term" value="P:peptidoglycan turnover"/>
    <property type="evidence" value="ECO:0007669"/>
    <property type="project" value="TreeGrafter"/>
</dbReference>
<evidence type="ECO:0000313" key="14">
    <source>
        <dbReference type="EMBL" id="SDI48580.1"/>
    </source>
</evidence>
<reference evidence="14 15" key="1">
    <citation type="submission" date="2016-10" db="EMBL/GenBank/DDBJ databases">
        <authorList>
            <person name="de Groot N.N."/>
        </authorList>
    </citation>
    <scope>NUCLEOTIDE SEQUENCE [LARGE SCALE GENOMIC DNA]</scope>
    <source>
        <strain evidence="14 15">DSM 21771</strain>
    </source>
</reference>
<dbReference type="AlphaFoldDB" id="A0A1G8L098"/>
<evidence type="ECO:0000256" key="5">
    <source>
        <dbReference type="ARBA" id="ARBA00060595"/>
    </source>
</evidence>
<comment type="pathway">
    <text evidence="12">Amino-sugar metabolism; N-acetylmuramate degradation.</text>
</comment>
<dbReference type="GO" id="GO:0016803">
    <property type="term" value="F:ether hydrolase activity"/>
    <property type="evidence" value="ECO:0007669"/>
    <property type="project" value="TreeGrafter"/>
</dbReference>
<dbReference type="Pfam" id="PF20741">
    <property type="entry name" value="GKRP-like_C"/>
    <property type="match status" value="1"/>
</dbReference>
<dbReference type="InterPro" id="IPR040190">
    <property type="entry name" value="MURQ/GCKR"/>
</dbReference>
<name>A0A1G8L098_9BACI</name>
<comment type="catalytic activity">
    <reaction evidence="4 12">
        <text>N-acetyl-D-muramate 6-phosphate + H2O = N-acetyl-D-glucosamine 6-phosphate + (R)-lactate</text>
        <dbReference type="Rhea" id="RHEA:26410"/>
        <dbReference type="ChEBI" id="CHEBI:15377"/>
        <dbReference type="ChEBI" id="CHEBI:16004"/>
        <dbReference type="ChEBI" id="CHEBI:57513"/>
        <dbReference type="ChEBI" id="CHEBI:58722"/>
        <dbReference type="EC" id="4.2.1.126"/>
    </reaction>
</comment>
<dbReference type="OrthoDB" id="9813395at2"/>
<comment type="pathway">
    <text evidence="6">Cell wall biogenesis.</text>
</comment>
<evidence type="ECO:0000256" key="12">
    <source>
        <dbReference type="HAMAP-Rule" id="MF_00068"/>
    </source>
</evidence>
<evidence type="ECO:0000259" key="13">
    <source>
        <dbReference type="PROSITE" id="PS51464"/>
    </source>
</evidence>
<dbReference type="GO" id="GO:0097173">
    <property type="term" value="P:N-acetylmuramic acid catabolic process"/>
    <property type="evidence" value="ECO:0007669"/>
    <property type="project" value="UniProtKB-UniPathway"/>
</dbReference>
<keyword evidence="15" id="KW-1185">Reference proteome</keyword>
<dbReference type="PANTHER" id="PTHR10088:SF4">
    <property type="entry name" value="GLUCOKINASE REGULATORY PROTEIN"/>
    <property type="match status" value="1"/>
</dbReference>
<dbReference type="GO" id="GO:0097367">
    <property type="term" value="F:carbohydrate derivative binding"/>
    <property type="evidence" value="ECO:0007669"/>
    <property type="project" value="InterPro"/>
</dbReference>
<comment type="similarity">
    <text evidence="7 12">Belongs to the GCKR-like family. MurNAc-6-P etherase subfamily.</text>
</comment>
<dbReference type="SUPFAM" id="SSF53697">
    <property type="entry name" value="SIS domain"/>
    <property type="match status" value="1"/>
</dbReference>
<dbReference type="GO" id="GO:0016835">
    <property type="term" value="F:carbon-oxygen lyase activity"/>
    <property type="evidence" value="ECO:0007669"/>
    <property type="project" value="UniProtKB-UniRule"/>
</dbReference>
<dbReference type="Gene3D" id="1.10.8.1080">
    <property type="match status" value="1"/>
</dbReference>
<dbReference type="PROSITE" id="PS01272">
    <property type="entry name" value="GCKR"/>
    <property type="match status" value="1"/>
</dbReference>
<dbReference type="NCBIfam" id="TIGR00274">
    <property type="entry name" value="N-acetylmuramic acid 6-phosphate etherase"/>
    <property type="match status" value="1"/>
</dbReference>
<dbReference type="EC" id="4.2.1.126" evidence="8 12"/>
<feature type="active site" description="Proton donor" evidence="12">
    <location>
        <position position="82"/>
    </location>
</feature>
<dbReference type="NCBIfam" id="NF003915">
    <property type="entry name" value="PRK05441.1"/>
    <property type="match status" value="1"/>
</dbReference>
<feature type="active site" evidence="12">
    <location>
        <position position="113"/>
    </location>
</feature>
<sequence>MFDHLGTEGRNDKSQRLDEISISEVLTTMNEEDLSVPEAVKDAIPAIEPLVKEVIHVLQREGRLIYVGAGTSGRLGVLDAVECRPTFGVPSSVVIGQMAGGSSAFTEAVEGAEDSPQAAAEDLKEWELTSNDVVIGLAASGRTPYVVGALQYARRCEAVTGSVACNVAAVISEYADYPIEVNTGAEVLTGSTRLKAGTAQKLVLNMISTSAMVGIGKVYENLMVDVQATNEKLYKRSHRIIMEATGVEEETAVATFEASGQHVKTAIVMILADVTAKDARNMLNEANGFIKKAIRGGA</sequence>
<dbReference type="EMBL" id="FNEN01000002">
    <property type="protein sequence ID" value="SDI48580.1"/>
    <property type="molecule type" value="Genomic_DNA"/>
</dbReference>
<evidence type="ECO:0000256" key="2">
    <source>
        <dbReference type="ARBA" id="ARBA00023239"/>
    </source>
</evidence>
<dbReference type="PANTHER" id="PTHR10088">
    <property type="entry name" value="GLUCOKINASE REGULATORY PROTEIN"/>
    <property type="match status" value="1"/>
</dbReference>
<dbReference type="FunFam" id="3.40.50.10490:FF:000014">
    <property type="entry name" value="N-acetylmuramic acid 6-phosphate etherase"/>
    <property type="match status" value="1"/>
</dbReference>
<evidence type="ECO:0000256" key="9">
    <source>
        <dbReference type="ARBA" id="ARBA00070061"/>
    </source>
</evidence>
<dbReference type="FunFam" id="1.10.8.1080:FF:000001">
    <property type="entry name" value="N-acetylmuramic acid 6-phosphate etherase"/>
    <property type="match status" value="1"/>
</dbReference>
<evidence type="ECO:0000256" key="10">
    <source>
        <dbReference type="ARBA" id="ARBA00077905"/>
    </source>
</evidence>
<proteinExistence type="inferred from homology"/>
<dbReference type="GO" id="GO:0046348">
    <property type="term" value="P:amino sugar catabolic process"/>
    <property type="evidence" value="ECO:0007669"/>
    <property type="project" value="InterPro"/>
</dbReference>
<accession>A0A1G8L098</accession>
<evidence type="ECO:0000256" key="3">
    <source>
        <dbReference type="ARBA" id="ARBA00023277"/>
    </source>
</evidence>
<evidence type="ECO:0000256" key="8">
    <source>
        <dbReference type="ARBA" id="ARBA00067056"/>
    </source>
</evidence>
<dbReference type="UniPathway" id="UPA00342"/>
<dbReference type="RefSeq" id="WP_090396270.1">
    <property type="nucleotide sequence ID" value="NZ_FNEN01000002.1"/>
</dbReference>
<dbReference type="InterPro" id="IPR005486">
    <property type="entry name" value="Glucokinase_regulatory_CS"/>
</dbReference>